<evidence type="ECO:0000313" key="6">
    <source>
        <dbReference type="Proteomes" id="UP001595834"/>
    </source>
</evidence>
<comment type="similarity">
    <text evidence="1">Belongs to the ABC transporter superfamily.</text>
</comment>
<dbReference type="SMART" id="SM00382">
    <property type="entry name" value="AAA"/>
    <property type="match status" value="1"/>
</dbReference>
<dbReference type="InterPro" id="IPR003439">
    <property type="entry name" value="ABC_transporter-like_ATP-bd"/>
</dbReference>
<dbReference type="SUPFAM" id="SSF52540">
    <property type="entry name" value="P-loop containing nucleoside triphosphate hydrolases"/>
    <property type="match status" value="1"/>
</dbReference>
<accession>A0ABV9UKE2</accession>
<keyword evidence="3 5" id="KW-0067">ATP-binding</keyword>
<sequence length="234" mass="24622">MTVSSGAVAPALPTTEIAVEARELYRFYRSGDEETLALRGVSVQVRRGETVAVLGPSGSGKSTLLVCLAGLDEPDGGAVHVAGERISHRPESERAHLRARRIGVLLQSDNLITHLDVRANVRLAQTAVPRAGGRGVDELLDEVGLAHRARALPQELSGGELARAGLAVALANGPDLLLADEPTGELDGAAEQRVLELLRSRASEGRGVLIVTHSPEAVRVADRVVVLRDGRVAS</sequence>
<dbReference type="InterPro" id="IPR015854">
    <property type="entry name" value="ABC_transpr_LolD-like"/>
</dbReference>
<dbReference type="PANTHER" id="PTHR24220:SF689">
    <property type="entry name" value="LIPOPROTEIN-RELEASING SYSTEM ATP-BINDING PROTEIN LOLD"/>
    <property type="match status" value="1"/>
</dbReference>
<dbReference type="PROSITE" id="PS50893">
    <property type="entry name" value="ABC_TRANSPORTER_2"/>
    <property type="match status" value="1"/>
</dbReference>
<dbReference type="InterPro" id="IPR027417">
    <property type="entry name" value="P-loop_NTPase"/>
</dbReference>
<keyword evidence="2" id="KW-0547">Nucleotide-binding</keyword>
<dbReference type="EMBL" id="JBHSIZ010000009">
    <property type="protein sequence ID" value="MFC4956709.1"/>
    <property type="molecule type" value="Genomic_DNA"/>
</dbReference>
<dbReference type="InterPro" id="IPR017871">
    <property type="entry name" value="ABC_transporter-like_CS"/>
</dbReference>
<keyword evidence="6" id="KW-1185">Reference proteome</keyword>
<evidence type="ECO:0000313" key="5">
    <source>
        <dbReference type="EMBL" id="MFC4956709.1"/>
    </source>
</evidence>
<evidence type="ECO:0000256" key="1">
    <source>
        <dbReference type="ARBA" id="ARBA00005417"/>
    </source>
</evidence>
<evidence type="ECO:0000259" key="4">
    <source>
        <dbReference type="PROSITE" id="PS50893"/>
    </source>
</evidence>
<dbReference type="PANTHER" id="PTHR24220">
    <property type="entry name" value="IMPORT ATP-BINDING PROTEIN"/>
    <property type="match status" value="1"/>
</dbReference>
<dbReference type="InterPro" id="IPR003593">
    <property type="entry name" value="AAA+_ATPase"/>
</dbReference>
<dbReference type="Pfam" id="PF00005">
    <property type="entry name" value="ABC_tran"/>
    <property type="match status" value="1"/>
</dbReference>
<organism evidence="5 6">
    <name type="scientific">Streptomyces mauvecolor</name>
    <dbReference type="NCBI Taxonomy" id="58345"/>
    <lineage>
        <taxon>Bacteria</taxon>
        <taxon>Bacillati</taxon>
        <taxon>Actinomycetota</taxon>
        <taxon>Actinomycetes</taxon>
        <taxon>Kitasatosporales</taxon>
        <taxon>Streptomycetaceae</taxon>
        <taxon>Streptomyces</taxon>
    </lineage>
</organism>
<evidence type="ECO:0000256" key="3">
    <source>
        <dbReference type="ARBA" id="ARBA00022840"/>
    </source>
</evidence>
<gene>
    <name evidence="5" type="ORF">ACFPFX_10390</name>
</gene>
<dbReference type="Gene3D" id="3.40.50.300">
    <property type="entry name" value="P-loop containing nucleotide triphosphate hydrolases"/>
    <property type="match status" value="1"/>
</dbReference>
<name>A0ABV9UKE2_9ACTN</name>
<protein>
    <submittedName>
        <fullName evidence="5">ABC transporter ATP-binding protein</fullName>
    </submittedName>
</protein>
<proteinExistence type="inferred from homology"/>
<feature type="domain" description="ABC transporter" evidence="4">
    <location>
        <begin position="19"/>
        <end position="233"/>
    </location>
</feature>
<evidence type="ECO:0000256" key="2">
    <source>
        <dbReference type="ARBA" id="ARBA00022741"/>
    </source>
</evidence>
<dbReference type="PROSITE" id="PS00211">
    <property type="entry name" value="ABC_TRANSPORTER_1"/>
    <property type="match status" value="1"/>
</dbReference>
<comment type="caution">
    <text evidence="5">The sequence shown here is derived from an EMBL/GenBank/DDBJ whole genome shotgun (WGS) entry which is preliminary data.</text>
</comment>
<dbReference type="GO" id="GO:0005524">
    <property type="term" value="F:ATP binding"/>
    <property type="evidence" value="ECO:0007669"/>
    <property type="project" value="UniProtKB-KW"/>
</dbReference>
<reference evidence="6" key="1">
    <citation type="journal article" date="2019" name="Int. J. Syst. Evol. Microbiol.">
        <title>The Global Catalogue of Microorganisms (GCM) 10K type strain sequencing project: providing services to taxonomists for standard genome sequencing and annotation.</title>
        <authorList>
            <consortium name="The Broad Institute Genomics Platform"/>
            <consortium name="The Broad Institute Genome Sequencing Center for Infectious Disease"/>
            <person name="Wu L."/>
            <person name="Ma J."/>
        </authorList>
    </citation>
    <scope>NUCLEOTIDE SEQUENCE [LARGE SCALE GENOMIC DNA]</scope>
    <source>
        <strain evidence="6">CCM 7224</strain>
    </source>
</reference>
<dbReference type="Proteomes" id="UP001595834">
    <property type="component" value="Unassembled WGS sequence"/>
</dbReference>
<dbReference type="RefSeq" id="WP_344380080.1">
    <property type="nucleotide sequence ID" value="NZ_BAAASQ010000034.1"/>
</dbReference>